<keyword evidence="1" id="KW-1133">Transmembrane helix</keyword>
<dbReference type="Proteomes" id="UP000183986">
    <property type="component" value="Unassembled WGS sequence"/>
</dbReference>
<feature type="transmembrane region" description="Helical" evidence="1">
    <location>
        <begin position="67"/>
        <end position="85"/>
    </location>
</feature>
<gene>
    <name evidence="2" type="ORF">BEE62_07690</name>
</gene>
<proteinExistence type="predicted"/>
<sequence length="168" mass="18869">MDSQPKSRSEYQSAITGVMEELWNQQLHKPDVYRKYKDQFDSYEAFPAVYKGVAAVLGLASLGLGLAFHWFIGAVGLIGVLFFVLRTRSNAKQARRQLGDLVQPSQIFPGVASNKIEMEARDRSQDAGHYIRAVNAGGRYGLSGFEVQRIARILSYLDRLEQLEAEKN</sequence>
<keyword evidence="3" id="KW-1185">Reference proteome</keyword>
<dbReference type="RefSeq" id="WP_072676943.1">
    <property type="nucleotide sequence ID" value="NZ_MPKY01000001.1"/>
</dbReference>
<evidence type="ECO:0000313" key="2">
    <source>
        <dbReference type="EMBL" id="OJS99986.1"/>
    </source>
</evidence>
<evidence type="ECO:0000313" key="3">
    <source>
        <dbReference type="Proteomes" id="UP000183986"/>
    </source>
</evidence>
<dbReference type="OrthoDB" id="9848686at2"/>
<comment type="caution">
    <text evidence="2">The sequence shown here is derived from an EMBL/GenBank/DDBJ whole genome shotgun (WGS) entry which is preliminary data.</text>
</comment>
<dbReference type="EMBL" id="MPKY01000001">
    <property type="protein sequence ID" value="OJS99986.1"/>
    <property type="molecule type" value="Genomic_DNA"/>
</dbReference>
<keyword evidence="1" id="KW-0812">Transmembrane</keyword>
<dbReference type="AlphaFoldDB" id="A0A1M2UXD5"/>
<organism evidence="2 3">
    <name type="scientific">Marinobacter nauticus</name>
    <name type="common">Marinobacter hydrocarbonoclasticus</name>
    <name type="synonym">Marinobacter aquaeolei</name>
    <dbReference type="NCBI Taxonomy" id="2743"/>
    <lineage>
        <taxon>Bacteria</taxon>
        <taxon>Pseudomonadati</taxon>
        <taxon>Pseudomonadota</taxon>
        <taxon>Gammaproteobacteria</taxon>
        <taxon>Pseudomonadales</taxon>
        <taxon>Marinobacteraceae</taxon>
        <taxon>Marinobacter</taxon>
    </lineage>
</organism>
<reference evidence="2" key="1">
    <citation type="submission" date="2016-11" db="EMBL/GenBank/DDBJ databases">
        <title>Draft Genome Sequence of Marinobacter hydrocarbonoclasticus strain STW2, a polyaromatic aromatic hydrocarbon degrading and denitrifying bacterium from rhizosphere of Seagrass Enhalus acodoides.</title>
        <authorList>
            <person name="Ling J."/>
            <person name="Dong J."/>
        </authorList>
    </citation>
    <scope>NUCLEOTIDE SEQUENCE [LARGE SCALE GENOMIC DNA]</scope>
    <source>
        <strain evidence="2">STW2</strain>
    </source>
</reference>
<keyword evidence="1" id="KW-0472">Membrane</keyword>
<evidence type="ECO:0000256" key="1">
    <source>
        <dbReference type="SAM" id="Phobius"/>
    </source>
</evidence>
<protein>
    <submittedName>
        <fullName evidence="2">Uncharacterized protein</fullName>
    </submittedName>
</protein>
<accession>A0A1M2UXD5</accession>
<name>A0A1M2UXD5_MARNT</name>